<feature type="transmembrane region" description="Helical" evidence="7">
    <location>
        <begin position="356"/>
        <end position="373"/>
    </location>
</feature>
<dbReference type="GO" id="GO:0016874">
    <property type="term" value="F:ligase activity"/>
    <property type="evidence" value="ECO:0007669"/>
    <property type="project" value="UniProtKB-KW"/>
</dbReference>
<keyword evidence="2 7" id="KW-0812">Transmembrane</keyword>
<keyword evidence="3 7" id="KW-1133">Transmembrane helix</keyword>
<dbReference type="InterPro" id="IPR045979">
    <property type="entry name" value="DUF5935"/>
</dbReference>
<feature type="compositionally biased region" description="Basic and acidic residues" evidence="6">
    <location>
        <begin position="436"/>
        <end position="447"/>
    </location>
</feature>
<feature type="coiled-coil region" evidence="5">
    <location>
        <begin position="370"/>
        <end position="397"/>
    </location>
</feature>
<gene>
    <name evidence="10" type="ORF">H7F49_13585</name>
</gene>
<dbReference type="PANTHER" id="PTHR37422">
    <property type="entry name" value="TEICHURONIC ACID BIOSYNTHESIS PROTEIN TUAE"/>
    <property type="match status" value="1"/>
</dbReference>
<dbReference type="GO" id="GO:0016020">
    <property type="term" value="C:membrane"/>
    <property type="evidence" value="ECO:0007669"/>
    <property type="project" value="UniProtKB-SubCell"/>
</dbReference>
<feature type="transmembrane region" description="Helical" evidence="7">
    <location>
        <begin position="129"/>
        <end position="149"/>
    </location>
</feature>
<feature type="transmembrane region" description="Helical" evidence="7">
    <location>
        <begin position="43"/>
        <end position="64"/>
    </location>
</feature>
<name>A0A7X1KCW6_9SPHN</name>
<evidence type="ECO:0000256" key="6">
    <source>
        <dbReference type="SAM" id="MobiDB-lite"/>
    </source>
</evidence>
<keyword evidence="10" id="KW-0436">Ligase</keyword>
<comment type="subcellular location">
    <subcellularLocation>
        <location evidence="1">Membrane</location>
        <topology evidence="1">Multi-pass membrane protein</topology>
    </subcellularLocation>
</comment>
<feature type="domain" description="O-antigen ligase-related" evidence="8">
    <location>
        <begin position="211"/>
        <end position="360"/>
    </location>
</feature>
<evidence type="ECO:0000259" key="8">
    <source>
        <dbReference type="Pfam" id="PF04932"/>
    </source>
</evidence>
<evidence type="ECO:0000256" key="2">
    <source>
        <dbReference type="ARBA" id="ARBA00022692"/>
    </source>
</evidence>
<evidence type="ECO:0000256" key="1">
    <source>
        <dbReference type="ARBA" id="ARBA00004141"/>
    </source>
</evidence>
<proteinExistence type="predicted"/>
<keyword evidence="5" id="KW-0175">Coiled coil</keyword>
<reference evidence="10 11" key="1">
    <citation type="submission" date="2020-08" db="EMBL/GenBank/DDBJ databases">
        <title>The genome sequence of Novosphingobium flavum 4Y4.</title>
        <authorList>
            <person name="Liu Y."/>
        </authorList>
    </citation>
    <scope>NUCLEOTIDE SEQUENCE [LARGE SCALE GENOMIC DNA]</scope>
    <source>
        <strain evidence="10 11">4Y4</strain>
    </source>
</reference>
<feature type="transmembrane region" description="Helical" evidence="7">
    <location>
        <begin position="245"/>
        <end position="261"/>
    </location>
</feature>
<dbReference type="EMBL" id="JACLAU010000025">
    <property type="protein sequence ID" value="MBC2652729.1"/>
    <property type="molecule type" value="Genomic_DNA"/>
</dbReference>
<keyword evidence="11" id="KW-1185">Reference proteome</keyword>
<feature type="region of interest" description="Disordered" evidence="6">
    <location>
        <begin position="434"/>
        <end position="469"/>
    </location>
</feature>
<dbReference type="PANTHER" id="PTHR37422:SF13">
    <property type="entry name" value="LIPOPOLYSACCHARIDE BIOSYNTHESIS PROTEIN PA4999-RELATED"/>
    <property type="match status" value="1"/>
</dbReference>
<accession>A0A7X1KCW6</accession>
<comment type="caution">
    <text evidence="10">The sequence shown here is derived from an EMBL/GenBank/DDBJ whole genome shotgun (WGS) entry which is preliminary data.</text>
</comment>
<dbReference type="AlphaFoldDB" id="A0A7X1KCW6"/>
<feature type="transmembrane region" description="Helical" evidence="7">
    <location>
        <begin position="169"/>
        <end position="189"/>
    </location>
</feature>
<protein>
    <submittedName>
        <fullName evidence="10">O-antigen ligase family protein</fullName>
    </submittedName>
</protein>
<feature type="domain" description="DUF5935" evidence="9">
    <location>
        <begin position="1"/>
        <end position="194"/>
    </location>
</feature>
<keyword evidence="4 7" id="KW-0472">Membrane</keyword>
<dbReference type="InterPro" id="IPR051533">
    <property type="entry name" value="WaaL-like"/>
</dbReference>
<dbReference type="Pfam" id="PF04932">
    <property type="entry name" value="Wzy_C"/>
    <property type="match status" value="1"/>
</dbReference>
<evidence type="ECO:0000256" key="4">
    <source>
        <dbReference type="ARBA" id="ARBA00023136"/>
    </source>
</evidence>
<evidence type="ECO:0000313" key="11">
    <source>
        <dbReference type="Proteomes" id="UP000520156"/>
    </source>
</evidence>
<dbReference type="Proteomes" id="UP000520156">
    <property type="component" value="Unassembled WGS sequence"/>
</dbReference>
<evidence type="ECO:0000256" key="7">
    <source>
        <dbReference type="SAM" id="Phobius"/>
    </source>
</evidence>
<feature type="transmembrane region" description="Helical" evidence="7">
    <location>
        <begin position="201"/>
        <end position="218"/>
    </location>
</feature>
<dbReference type="Pfam" id="PF19358">
    <property type="entry name" value="DUF5935"/>
    <property type="match status" value="1"/>
</dbReference>
<dbReference type="RefSeq" id="WP_185684123.1">
    <property type="nucleotide sequence ID" value="NZ_JACLAU010000025.1"/>
</dbReference>
<evidence type="ECO:0000313" key="10">
    <source>
        <dbReference type="EMBL" id="MBC2652729.1"/>
    </source>
</evidence>
<sequence length="469" mass="51274">MLDLSLAGFLFGLLAIGLRRPFLWVLAYLYVDILTPQKISYFLLASLPVSLITFVLAFGGWLALDEKTGSRFTWRQGLILLLLMYCGATTLAADFPDSAADKWAWVWKCLVFALFLPLALRTRLRIEAAVLFMVLTAGAIVIDGGIKTIASGGGGYGELVTLVAENAGLYEGSTLSTVAVAVIPLIAWLARHGTIFPPSRAVTLFAVALGFACALIPIGTQTRTGLICLVILALLALRSVKRRMLYLALMAAVPVIALPFLPESYTARMSTIENHGADQSASTRVAVWKWTVGYALDHPLGGGFDAYRGNRVTVVLRDVATSGSQTSVTQRIAQDKSRAYHSAYFEMLGEQGWPGLAMWLTLQLSGLVQLEFIQRRLRRSEDRLDRQDRALAQALQAGHCVYLFGAMFVGIAFQPFMFMLIGLQIALAEQVQRRHGGPDRATPRPGDRQASGLRHGLRHGLRLPQEATP</sequence>
<feature type="transmembrane region" description="Helical" evidence="7">
    <location>
        <begin position="224"/>
        <end position="240"/>
    </location>
</feature>
<evidence type="ECO:0000259" key="9">
    <source>
        <dbReference type="Pfam" id="PF19358"/>
    </source>
</evidence>
<organism evidence="10 11">
    <name type="scientific">Novosphingobium aerophilum</name>
    <dbReference type="NCBI Taxonomy" id="2839843"/>
    <lineage>
        <taxon>Bacteria</taxon>
        <taxon>Pseudomonadati</taxon>
        <taxon>Pseudomonadota</taxon>
        <taxon>Alphaproteobacteria</taxon>
        <taxon>Sphingomonadales</taxon>
        <taxon>Sphingomonadaceae</taxon>
        <taxon>Novosphingobium</taxon>
    </lineage>
</organism>
<feature type="transmembrane region" description="Helical" evidence="7">
    <location>
        <begin position="76"/>
        <end position="93"/>
    </location>
</feature>
<feature type="transmembrane region" description="Helical" evidence="7">
    <location>
        <begin position="394"/>
        <end position="413"/>
    </location>
</feature>
<dbReference type="InterPro" id="IPR007016">
    <property type="entry name" value="O-antigen_ligase-rel_domated"/>
</dbReference>
<evidence type="ECO:0000256" key="3">
    <source>
        <dbReference type="ARBA" id="ARBA00022989"/>
    </source>
</evidence>
<evidence type="ECO:0000256" key="5">
    <source>
        <dbReference type="SAM" id="Coils"/>
    </source>
</evidence>
<feature type="transmembrane region" description="Helical" evidence="7">
    <location>
        <begin position="105"/>
        <end position="122"/>
    </location>
</feature>